<dbReference type="InterPro" id="IPR047187">
    <property type="entry name" value="SF1_C_Upf1"/>
</dbReference>
<dbReference type="FunFam" id="3.40.50.300:FF:000419">
    <property type="entry name" value="Probable helicase with zinc finger domain"/>
    <property type="match status" value="1"/>
</dbReference>
<dbReference type="CDD" id="cd18808">
    <property type="entry name" value="SF1_C_Upf1"/>
    <property type="match status" value="1"/>
</dbReference>
<dbReference type="InterPro" id="IPR049569">
    <property type="entry name" value="HELZ_DEAD-box_1"/>
</dbReference>
<evidence type="ECO:0000313" key="4">
    <source>
        <dbReference type="EMBL" id="GFG32892.1"/>
    </source>
</evidence>
<reference evidence="5" key="1">
    <citation type="submission" date="2020-01" db="EMBL/GenBank/DDBJ databases">
        <title>Draft genome sequence of the Termite Coptotermes fromosanus.</title>
        <authorList>
            <person name="Itakura S."/>
            <person name="Yosikawa Y."/>
            <person name="Umezawa K."/>
        </authorList>
    </citation>
    <scope>NUCLEOTIDE SEQUENCE [LARGE SCALE GENOMIC DNA]</scope>
</reference>
<dbReference type="SUPFAM" id="SSF52540">
    <property type="entry name" value="P-loop containing nucleoside triphosphate hydrolases"/>
    <property type="match status" value="1"/>
</dbReference>
<feature type="region of interest" description="Disordered" evidence="2">
    <location>
        <begin position="1360"/>
        <end position="1450"/>
    </location>
</feature>
<evidence type="ECO:0000256" key="1">
    <source>
        <dbReference type="PROSITE-ProRule" id="PRU00723"/>
    </source>
</evidence>
<evidence type="ECO:0000256" key="2">
    <source>
        <dbReference type="SAM" id="MobiDB-lite"/>
    </source>
</evidence>
<dbReference type="InterPro" id="IPR041677">
    <property type="entry name" value="DNA2/NAM7_AAA_11"/>
</dbReference>
<organism evidence="4 5">
    <name type="scientific">Coptotermes formosanus</name>
    <name type="common">Formosan subterranean termite</name>
    <dbReference type="NCBI Taxonomy" id="36987"/>
    <lineage>
        <taxon>Eukaryota</taxon>
        <taxon>Metazoa</taxon>
        <taxon>Ecdysozoa</taxon>
        <taxon>Arthropoda</taxon>
        <taxon>Hexapoda</taxon>
        <taxon>Insecta</taxon>
        <taxon>Pterygota</taxon>
        <taxon>Neoptera</taxon>
        <taxon>Polyneoptera</taxon>
        <taxon>Dictyoptera</taxon>
        <taxon>Blattodea</taxon>
        <taxon>Blattoidea</taxon>
        <taxon>Termitoidae</taxon>
        <taxon>Rhinotermitidae</taxon>
        <taxon>Coptotermes</taxon>
    </lineage>
</organism>
<dbReference type="Proteomes" id="UP000502823">
    <property type="component" value="Unassembled WGS sequence"/>
</dbReference>
<name>A0A6L2PNY9_COPFO</name>
<dbReference type="GO" id="GO:0043186">
    <property type="term" value="C:P granule"/>
    <property type="evidence" value="ECO:0007669"/>
    <property type="project" value="TreeGrafter"/>
</dbReference>
<dbReference type="OrthoDB" id="5988104at2759"/>
<dbReference type="Gene3D" id="1.25.40.10">
    <property type="entry name" value="Tetratricopeptide repeat domain"/>
    <property type="match status" value="1"/>
</dbReference>
<dbReference type="GO" id="GO:0004386">
    <property type="term" value="F:helicase activity"/>
    <property type="evidence" value="ECO:0007669"/>
    <property type="project" value="InterPro"/>
</dbReference>
<dbReference type="GO" id="GO:0005829">
    <property type="term" value="C:cytosol"/>
    <property type="evidence" value="ECO:0007669"/>
    <property type="project" value="TreeGrafter"/>
</dbReference>
<dbReference type="FunCoup" id="A0A6L2PNY9">
    <property type="interactions" value="28"/>
</dbReference>
<keyword evidence="1" id="KW-0479">Metal-binding</keyword>
<dbReference type="CDD" id="cd18077">
    <property type="entry name" value="DEXXQc_HELZ"/>
    <property type="match status" value="1"/>
</dbReference>
<dbReference type="FunFam" id="3.40.50.300:FF:000453">
    <property type="entry name" value="Probable helicase with zinc finger domain"/>
    <property type="match status" value="1"/>
</dbReference>
<evidence type="ECO:0000313" key="5">
    <source>
        <dbReference type="Proteomes" id="UP000502823"/>
    </source>
</evidence>
<keyword evidence="1" id="KW-0862">Zinc</keyword>
<evidence type="ECO:0000259" key="3">
    <source>
        <dbReference type="PROSITE" id="PS50103"/>
    </source>
</evidence>
<proteinExistence type="predicted"/>
<dbReference type="SUPFAM" id="SSF48452">
    <property type="entry name" value="TPR-like"/>
    <property type="match status" value="1"/>
</dbReference>
<dbReference type="Pfam" id="PF13086">
    <property type="entry name" value="AAA_11"/>
    <property type="match status" value="2"/>
</dbReference>
<dbReference type="InterPro" id="IPR013087">
    <property type="entry name" value="Znf_C2H2_type"/>
</dbReference>
<dbReference type="Gene3D" id="4.10.1000.10">
    <property type="entry name" value="Zinc finger, CCCH-type"/>
    <property type="match status" value="1"/>
</dbReference>
<dbReference type="GO" id="GO:0008270">
    <property type="term" value="F:zinc ion binding"/>
    <property type="evidence" value="ECO:0007669"/>
    <property type="project" value="UniProtKB-KW"/>
</dbReference>
<dbReference type="EMBL" id="BLKM01008224">
    <property type="protein sequence ID" value="GFG32892.1"/>
    <property type="molecule type" value="Genomic_DNA"/>
</dbReference>
<dbReference type="PANTHER" id="PTHR10887:SF365">
    <property type="entry name" value="HELICASE WITH ZINC FINGER DOMAIN-RELATED"/>
    <property type="match status" value="1"/>
</dbReference>
<accession>A0A6L2PNY9</accession>
<dbReference type="InterPro" id="IPR041679">
    <property type="entry name" value="DNA2/NAM7-like_C"/>
</dbReference>
<dbReference type="GO" id="GO:0035194">
    <property type="term" value="P:regulatory ncRNA-mediated post-transcriptional gene silencing"/>
    <property type="evidence" value="ECO:0007669"/>
    <property type="project" value="TreeGrafter"/>
</dbReference>
<feature type="region of interest" description="Disordered" evidence="2">
    <location>
        <begin position="1586"/>
        <end position="1611"/>
    </location>
</feature>
<dbReference type="PANTHER" id="PTHR10887">
    <property type="entry name" value="DNA2/NAM7 HELICASE FAMILY"/>
    <property type="match status" value="1"/>
</dbReference>
<dbReference type="InParanoid" id="A0A6L2PNY9"/>
<dbReference type="PROSITE" id="PS50103">
    <property type="entry name" value="ZF_C3H1"/>
    <property type="match status" value="1"/>
</dbReference>
<dbReference type="InterPro" id="IPR045055">
    <property type="entry name" value="DNA2/NAM7-like"/>
</dbReference>
<dbReference type="Gene3D" id="3.40.50.300">
    <property type="entry name" value="P-loop containing nucleotide triphosphate hydrolases"/>
    <property type="match status" value="2"/>
</dbReference>
<sequence length="1661" mass="186564">MNDTEAQAHEFLRRREWGRAAELFDQLLGPSLNNGIPKERVVGFLLGRSECCLELGRHEAVVSDCRRVIKLLADADCGSNNGARARRRLVHALFSLRRFTEAEAAAREWLASGGGATGQPEALKMLERLRIVLQMVNGQKTNPNHRNMTPQERLDEELLALDSRLESWSGISMPERSRRQRKHPVELLDESNNHESLGENTIHSVVHMSRKHPVELVDILDSEANIQTNNFQQQCCNVSAVTAIKLSEDGSCSEKQSLISDPQIGNEHVCSYCCLAFADRSELRAHCQSVSHQTIIMSDEGRDWKWRPPPRGLTSDAYSLCESWADGGGSCRYGAQCIEAHGTEELAEWRERFEYRRMKLQRACEKELYGKSYTEQLLERWVQAPSPEKVMRERLDGVEESCSDCLVTTVSSKVSHREWIFTLQTCRLLRAVALLQDAHRNHFFLRYVSTGDPSRKIISEWKPSNDQEWSVPNVGALEQRSMMDSESAPPILEHKVKVAFATDIYGTFRQSVVFDFGGEPVLVRHLCVDVVPVTDVDRMKEIRKELVLSTVERWDATNAEIVAFSSPVTPLVPTPAAIAKDSEQERDLLNAYPSPRGDTFTLTQSTVTDKKLTRNNYRARIHELLCVEEMARYEQVARYNLTARLRLAECYLLAPNGVATSTAKYAHSGELFALMNLGKDVSEDTSAGRLILNNCTTVLITAANTPSKQESVYEALIEDKGKNTIYLRLSAATVHALNMKPETEFVAEVQFQLNRIPYCEWHYAIDKIADFRVIFPDTYLEPSIPWTPQRQWSDILDTRLNLKQKEAVVAITTPVSCPLPPILIIGPFGTGKTYTLAQAIKQLLLQPDTRVLVCTHSNSAADLYIKDYLHPYVKAGHEEARPLRIYYHKRWVATVNEVVQKYCLIEMNGGVRTFRVPTLEDVLKHRVIVVTLSISMYLSTLGLPKGHFSHILLDEAAQAMECEAIMPLALANEDTRIVLAGDHMQLSPELFSQFAKERNLHVSLLERLYDHYPTTFPCKILLCENYRAHEAIIQFTSELFYDQKLISSSKQPRHEKFYPLTFFTTRGEDVQDINSTAFYNNSEVYEVVERVCELQNKWPAAWGEMDDQSIGIMTPYADQVFRIRSELRKRRMGGISVERVLNVQGKQFRAIFLSTVRTRRTCDSGTKSGMGGDEMDYGFLSNSKLLNTAITRAQSLVAVVGDPVALCSIGRCRKVWERFIEICNQNESLFGITWSYLRSQLDGVELKKTYVLNPLAPEFIPRQYQGEPYIRLPSLLGPYGGNGPGLLPSLHFPPGPQHPVPPYVAPSVYPYQVYYYPPPHQPSNPSLYPLQPPLLYPPPGGPLPPLNPWSLSYPPAPGNMFSGHGPGPNTPVGWPANVTPASLKKKSSAPPLLPSSPPPPPPQPSDTRPEANRPPNKITGGSGLKPGSFTLTPQGPSPGSPGSIVPDSYVPGGVISPASFLQPELPAQTDQNLTTLDTHRNTFVSFQGSGNRNLPANHIGARRQHDKSAEIQFLQNVHFPERHQSQAVSQGANPGFGEWSRLLPPNVTLSEMMESQSRQIEWYNHLMDTAGLETATRFMELLVHSTSNSHNGSRPSKPLSRPVTPHESFPPPDVVRTLEELFTDKNLGPQPGAVTCNQPQQQQQQHYLHHHHHNGIHVQVI</sequence>
<dbReference type="Pfam" id="PF13087">
    <property type="entry name" value="AAA_12"/>
    <property type="match status" value="1"/>
</dbReference>
<comment type="caution">
    <text evidence="4">The sequence shown here is derived from an EMBL/GenBank/DDBJ whole genome shotgun (WGS) entry which is preliminary data.</text>
</comment>
<feature type="zinc finger region" description="C3H1-type" evidence="1">
    <location>
        <begin position="320"/>
        <end position="344"/>
    </location>
</feature>
<keyword evidence="1" id="KW-0863">Zinc-finger</keyword>
<keyword evidence="5" id="KW-1185">Reference proteome</keyword>
<feature type="compositionally biased region" description="Pro residues" evidence="2">
    <location>
        <begin position="1391"/>
        <end position="1404"/>
    </location>
</feature>
<dbReference type="PROSITE" id="PS00028">
    <property type="entry name" value="ZINC_FINGER_C2H2_1"/>
    <property type="match status" value="1"/>
</dbReference>
<gene>
    <name evidence="4" type="ORF">Cfor_01393</name>
</gene>
<protein>
    <recommendedName>
        <fullName evidence="3">C3H1-type domain-containing protein</fullName>
    </recommendedName>
</protein>
<dbReference type="InterPro" id="IPR011990">
    <property type="entry name" value="TPR-like_helical_dom_sf"/>
</dbReference>
<dbReference type="InterPro" id="IPR000571">
    <property type="entry name" value="Znf_CCCH"/>
</dbReference>
<feature type="domain" description="C3H1-type" evidence="3">
    <location>
        <begin position="320"/>
        <end position="344"/>
    </location>
</feature>
<dbReference type="InterPro" id="IPR027417">
    <property type="entry name" value="P-loop_NTPase"/>
</dbReference>